<dbReference type="RefSeq" id="WP_106666786.1">
    <property type="nucleotide sequence ID" value="NZ_PGGM01000015.1"/>
</dbReference>
<dbReference type="PANTHER" id="PTHR35563:SF2">
    <property type="entry name" value="BARREL METAL-DEPENDENT HYDROLASE, PUTATIVE (AFU_ORTHOLOGUE AFUA_1G16240)-RELATED"/>
    <property type="match status" value="1"/>
</dbReference>
<dbReference type="Gene3D" id="3.20.20.140">
    <property type="entry name" value="Metal-dependent hydrolases"/>
    <property type="match status" value="1"/>
</dbReference>
<feature type="domain" description="Amidohydrolase-related" evidence="1">
    <location>
        <begin position="19"/>
        <end position="279"/>
    </location>
</feature>
<evidence type="ECO:0000313" key="3">
    <source>
        <dbReference type="Proteomes" id="UP000241764"/>
    </source>
</evidence>
<proteinExistence type="predicted"/>
<dbReference type="OrthoDB" id="9787654at2"/>
<dbReference type="Pfam" id="PF04909">
    <property type="entry name" value="Amidohydro_2"/>
    <property type="match status" value="1"/>
</dbReference>
<dbReference type="InterPro" id="IPR032466">
    <property type="entry name" value="Metal_Hydrolase"/>
</dbReference>
<keyword evidence="3" id="KW-1185">Reference proteome</keyword>
<comment type="caution">
    <text evidence="2">The sequence shown here is derived from an EMBL/GenBank/DDBJ whole genome shotgun (WGS) entry which is preliminary data.</text>
</comment>
<evidence type="ECO:0000259" key="1">
    <source>
        <dbReference type="Pfam" id="PF04909"/>
    </source>
</evidence>
<evidence type="ECO:0000313" key="2">
    <source>
        <dbReference type="EMBL" id="PSH60877.1"/>
    </source>
</evidence>
<dbReference type="EMBL" id="PGGM01000015">
    <property type="protein sequence ID" value="PSH60877.1"/>
    <property type="molecule type" value="Genomic_DNA"/>
</dbReference>
<dbReference type="InterPro" id="IPR006680">
    <property type="entry name" value="Amidohydro-rel"/>
</dbReference>
<accession>A0A2P7B319</accession>
<protein>
    <recommendedName>
        <fullName evidence="1">Amidohydrolase-related domain-containing protein</fullName>
    </recommendedName>
</protein>
<sequence length="286" mass="31911">MSDSGKIWDGRKFSDVGVVDCHVHIFGSSREMAVPRFPHPEQPASLVNVEELGNALGIQRYVLTQPSFLGFDNTLILDTILARPSDLRGVVWLDPAQDPAAIEALAAKGVAGLRFPLKYASNLPDWSAYEDIFMAAARHGIHVELGLTGQYLVDAMHKILDHSANVVIAHLGMFDAELGPDRDPAFDAVLEAAQSRRVWMKLSAPYRSSEIFANRACQRILERIGAERTVWGSDWPHVGPKLDRQTTYAQTLRWLLKTVTVDATRRQIFVTSPQELYRFGCQDKTT</sequence>
<dbReference type="Proteomes" id="UP000241764">
    <property type="component" value="Unassembled WGS sequence"/>
</dbReference>
<dbReference type="PANTHER" id="PTHR35563">
    <property type="entry name" value="BARREL METAL-DEPENDENT HYDROLASE, PUTATIVE (AFU_ORTHOLOGUE AFUA_1G16240)-RELATED"/>
    <property type="match status" value="1"/>
</dbReference>
<gene>
    <name evidence="2" type="ORF">CU103_25265</name>
</gene>
<name>A0A2P7B319_9HYPH</name>
<organism evidence="2 3">
    <name type="scientific">Phyllobacterium sophorae</name>
    <dbReference type="NCBI Taxonomy" id="1520277"/>
    <lineage>
        <taxon>Bacteria</taxon>
        <taxon>Pseudomonadati</taxon>
        <taxon>Pseudomonadota</taxon>
        <taxon>Alphaproteobacteria</taxon>
        <taxon>Hyphomicrobiales</taxon>
        <taxon>Phyllobacteriaceae</taxon>
        <taxon>Phyllobacterium</taxon>
    </lineage>
</organism>
<reference evidence="3" key="1">
    <citation type="submission" date="2017-11" db="EMBL/GenBank/DDBJ databases">
        <authorList>
            <person name="Kuznetsova I."/>
            <person name="Sazanova A."/>
            <person name="Chirak E."/>
            <person name="Safronova V."/>
            <person name="Willems A."/>
        </authorList>
    </citation>
    <scope>NUCLEOTIDE SEQUENCE [LARGE SCALE GENOMIC DNA]</scope>
    <source>
        <strain evidence="3">CCBAU 03422</strain>
    </source>
</reference>
<dbReference type="SUPFAM" id="SSF51556">
    <property type="entry name" value="Metallo-dependent hydrolases"/>
    <property type="match status" value="1"/>
</dbReference>
<dbReference type="AlphaFoldDB" id="A0A2P7B319"/>
<dbReference type="GO" id="GO:0016787">
    <property type="term" value="F:hydrolase activity"/>
    <property type="evidence" value="ECO:0007669"/>
    <property type="project" value="InterPro"/>
</dbReference>
<dbReference type="InterPro" id="IPR052358">
    <property type="entry name" value="Aro_Compnd_Degr_Hydrolases"/>
</dbReference>